<keyword evidence="2" id="KW-1185">Reference proteome</keyword>
<dbReference type="Proteomes" id="UP000827872">
    <property type="component" value="Linkage Group LG08"/>
</dbReference>
<sequence>MNKYHVKYTGLKNAAKLSPEKVLCQLRERLDFQMIQASDAPFNTSEWETYLPRKNISMELGQLGQCAVVSSAGSMKSSRLGTAIDSHNAVLRFNGAPTKGFQADVGGKTTVRLINSQATLVMYWDTSHNKTEASPLQPSLHPENQ</sequence>
<evidence type="ECO:0000313" key="2">
    <source>
        <dbReference type="Proteomes" id="UP000827872"/>
    </source>
</evidence>
<gene>
    <name evidence="1" type="primary">ST6GAL1_1</name>
    <name evidence="1" type="ORF">K3G42_021904</name>
</gene>
<evidence type="ECO:0000313" key="1">
    <source>
        <dbReference type="EMBL" id="KAH8002268.1"/>
    </source>
</evidence>
<dbReference type="EMBL" id="CM037621">
    <property type="protein sequence ID" value="KAH8002268.1"/>
    <property type="molecule type" value="Genomic_DNA"/>
</dbReference>
<accession>A0ACB8FAT2</accession>
<name>A0ACB8FAT2_9SAUR</name>
<protein>
    <submittedName>
        <fullName evidence="1">Beta-galactoside alpha-2,6-sialyltransferase 1</fullName>
    </submittedName>
</protein>
<organism evidence="1 2">
    <name type="scientific">Sphaerodactylus townsendi</name>
    <dbReference type="NCBI Taxonomy" id="933632"/>
    <lineage>
        <taxon>Eukaryota</taxon>
        <taxon>Metazoa</taxon>
        <taxon>Chordata</taxon>
        <taxon>Craniata</taxon>
        <taxon>Vertebrata</taxon>
        <taxon>Euteleostomi</taxon>
        <taxon>Lepidosauria</taxon>
        <taxon>Squamata</taxon>
        <taxon>Bifurcata</taxon>
        <taxon>Gekkota</taxon>
        <taxon>Sphaerodactylidae</taxon>
        <taxon>Sphaerodactylus</taxon>
    </lineage>
</organism>
<reference evidence="1" key="1">
    <citation type="submission" date="2021-08" db="EMBL/GenBank/DDBJ databases">
        <title>The first chromosome-level gecko genome reveals the dynamic sex chromosomes of Neotropical dwarf geckos (Sphaerodactylidae: Sphaerodactylus).</title>
        <authorList>
            <person name="Pinto B.J."/>
            <person name="Keating S.E."/>
            <person name="Gamble T."/>
        </authorList>
    </citation>
    <scope>NUCLEOTIDE SEQUENCE</scope>
    <source>
        <strain evidence="1">TG3544</strain>
    </source>
</reference>
<proteinExistence type="predicted"/>
<comment type="caution">
    <text evidence="1">The sequence shown here is derived from an EMBL/GenBank/DDBJ whole genome shotgun (WGS) entry which is preliminary data.</text>
</comment>